<evidence type="ECO:0000256" key="1">
    <source>
        <dbReference type="SAM" id="MobiDB-lite"/>
    </source>
</evidence>
<reference evidence="2 3" key="1">
    <citation type="submission" date="2016-02" db="EMBL/GenBank/DDBJ databases">
        <authorList>
            <consortium name="Pathogen Informatics"/>
        </authorList>
    </citation>
    <scope>NUCLEOTIDE SEQUENCE [LARGE SCALE GENOMIC DNA]</scope>
    <source>
        <strain evidence="2 3">RC20</strain>
    </source>
</reference>
<feature type="compositionally biased region" description="Basic and acidic residues" evidence="1">
    <location>
        <begin position="83"/>
        <end position="97"/>
    </location>
</feature>
<feature type="region of interest" description="Disordered" evidence="1">
    <location>
        <begin position="67"/>
        <end position="97"/>
    </location>
</feature>
<gene>
    <name evidence="2" type="ORF">ERS672216_01945</name>
</gene>
<keyword evidence="3" id="KW-1185">Reference proteome</keyword>
<dbReference type="EMBL" id="FIZP01000031">
    <property type="protein sequence ID" value="CZE49487.1"/>
    <property type="molecule type" value="Genomic_DNA"/>
</dbReference>
<evidence type="ECO:0000313" key="3">
    <source>
        <dbReference type="Proteomes" id="UP000069632"/>
    </source>
</evidence>
<dbReference type="Proteomes" id="UP000069632">
    <property type="component" value="Unassembled WGS sequence"/>
</dbReference>
<protein>
    <submittedName>
        <fullName evidence="2">Uncharacterized protein</fullName>
    </submittedName>
</protein>
<evidence type="ECO:0000313" key="2">
    <source>
        <dbReference type="EMBL" id="CZE49487.1"/>
    </source>
</evidence>
<proteinExistence type="predicted"/>
<dbReference type="AlphaFoldDB" id="A0A128ELH5"/>
<sequence length="97" mass="11425">MKIKQPISKIEYDSNKARTLRYYNKHCTDKNGTFKDTKAYIDYANDYNKNYAIDSFINRNKNNPSKVIYLDKNSSKSNSNLTDENKNKNKNKNENSK</sequence>
<accession>A0A128ELH5</accession>
<organism evidence="2 3">
    <name type="scientific">Campylobacter geochelonis</name>
    <dbReference type="NCBI Taxonomy" id="1780362"/>
    <lineage>
        <taxon>Bacteria</taxon>
        <taxon>Pseudomonadati</taxon>
        <taxon>Campylobacterota</taxon>
        <taxon>Epsilonproteobacteria</taxon>
        <taxon>Campylobacterales</taxon>
        <taxon>Campylobacteraceae</taxon>
        <taxon>Campylobacter</taxon>
    </lineage>
</organism>
<name>A0A128ELH5_9BACT</name>